<evidence type="ECO:0000313" key="2">
    <source>
        <dbReference type="RefSeq" id="WP_034412763.1"/>
    </source>
</evidence>
<reference evidence="2" key="1">
    <citation type="submission" date="2025-08" db="UniProtKB">
        <authorList>
            <consortium name="RefSeq"/>
        </authorList>
    </citation>
    <scope>IDENTIFICATION</scope>
</reference>
<organism evidence="1 2">
    <name type="scientific">Derxia gummosa DSM 723</name>
    <dbReference type="NCBI Taxonomy" id="1121388"/>
    <lineage>
        <taxon>Bacteria</taxon>
        <taxon>Pseudomonadati</taxon>
        <taxon>Pseudomonadota</taxon>
        <taxon>Betaproteobacteria</taxon>
        <taxon>Burkholderiales</taxon>
        <taxon>Alcaligenaceae</taxon>
        <taxon>Derxia</taxon>
    </lineage>
</organism>
<protein>
    <recommendedName>
        <fullName evidence="3">Phasin protein</fullName>
    </recommendedName>
</protein>
<accession>A0A8B6X8K6</accession>
<dbReference type="OrthoDB" id="8912873at2"/>
<dbReference type="AlphaFoldDB" id="A0A8B6X8K6"/>
<dbReference type="Proteomes" id="UP000675920">
    <property type="component" value="Unplaced"/>
</dbReference>
<evidence type="ECO:0000313" key="1">
    <source>
        <dbReference type="Proteomes" id="UP000675920"/>
    </source>
</evidence>
<name>A0A8B6X8K6_9BURK</name>
<dbReference type="RefSeq" id="WP_034412763.1">
    <property type="nucleotide sequence ID" value="NZ_KI519500.1"/>
</dbReference>
<keyword evidence="1" id="KW-1185">Reference proteome</keyword>
<evidence type="ECO:0008006" key="3">
    <source>
        <dbReference type="Google" id="ProtNLM"/>
    </source>
</evidence>
<sequence>MSTNSSPFTPLVEYTASLANWPVSAARSNFEQQADLCEKTLALTAEPTIDHMQDAADAARACLSTALSAPFDAMRAQYAASVRAGVIARSMLGWREFERKLVQMEKLALGPLAREH</sequence>
<proteinExistence type="predicted"/>